<keyword evidence="2" id="KW-0808">Transferase</keyword>
<organism evidence="2 3">
    <name type="scientific">Daphnia magna</name>
    <dbReference type="NCBI Taxonomy" id="35525"/>
    <lineage>
        <taxon>Eukaryota</taxon>
        <taxon>Metazoa</taxon>
        <taxon>Ecdysozoa</taxon>
        <taxon>Arthropoda</taxon>
        <taxon>Crustacea</taxon>
        <taxon>Branchiopoda</taxon>
        <taxon>Diplostraca</taxon>
        <taxon>Cladocera</taxon>
        <taxon>Anomopoda</taxon>
        <taxon>Daphniidae</taxon>
        <taxon>Daphnia</taxon>
    </lineage>
</organism>
<accession>A0A162BYT5</accession>
<sequence>CQRLRISKKRRSSRSPTSSMSATTIEAACIFARSCSWEPPCRVRSVIYASPHNPNMKQTKKQRISLEMYR</sequence>
<evidence type="ECO:0000313" key="3">
    <source>
        <dbReference type="Proteomes" id="UP000076858"/>
    </source>
</evidence>
<keyword evidence="2" id="KW-0418">Kinase</keyword>
<reference evidence="2 3" key="1">
    <citation type="submission" date="2016-03" db="EMBL/GenBank/DDBJ databases">
        <title>EvidentialGene: Evidence-directed Construction of Genes on Genomes.</title>
        <authorList>
            <person name="Gilbert D.G."/>
            <person name="Choi J.-H."/>
            <person name="Mockaitis K."/>
            <person name="Colbourne J."/>
            <person name="Pfrender M."/>
        </authorList>
    </citation>
    <scope>NUCLEOTIDE SEQUENCE [LARGE SCALE GENOMIC DNA]</scope>
    <source>
        <strain evidence="2 3">Xinb3</strain>
        <tissue evidence="2">Complete organism</tissue>
    </source>
</reference>
<dbReference type="AlphaFoldDB" id="A0A162BYT5"/>
<dbReference type="EMBL" id="LRGB01014800">
    <property type="protein sequence ID" value="KZR99080.1"/>
    <property type="molecule type" value="Genomic_DNA"/>
</dbReference>
<dbReference type="Proteomes" id="UP000076858">
    <property type="component" value="Unassembled WGS sequence"/>
</dbReference>
<protein>
    <submittedName>
        <fullName evidence="2">Putative cGMP-dependent protein kinase</fullName>
    </submittedName>
</protein>
<keyword evidence="3" id="KW-1185">Reference proteome</keyword>
<feature type="non-terminal residue" evidence="2">
    <location>
        <position position="1"/>
    </location>
</feature>
<name>A0A162BYT5_9CRUS</name>
<proteinExistence type="predicted"/>
<feature type="compositionally biased region" description="Basic residues" evidence="1">
    <location>
        <begin position="1"/>
        <end position="13"/>
    </location>
</feature>
<dbReference type="GO" id="GO:0016301">
    <property type="term" value="F:kinase activity"/>
    <property type="evidence" value="ECO:0007669"/>
    <property type="project" value="UniProtKB-KW"/>
</dbReference>
<gene>
    <name evidence="2" type="ORF">APZ42_005213</name>
</gene>
<evidence type="ECO:0000313" key="2">
    <source>
        <dbReference type="EMBL" id="KZR99080.1"/>
    </source>
</evidence>
<evidence type="ECO:0000256" key="1">
    <source>
        <dbReference type="SAM" id="MobiDB-lite"/>
    </source>
</evidence>
<feature type="region of interest" description="Disordered" evidence="1">
    <location>
        <begin position="1"/>
        <end position="21"/>
    </location>
</feature>
<comment type="caution">
    <text evidence="2">The sequence shown here is derived from an EMBL/GenBank/DDBJ whole genome shotgun (WGS) entry which is preliminary data.</text>
</comment>